<evidence type="ECO:0000256" key="9">
    <source>
        <dbReference type="ARBA" id="ARBA00023125"/>
    </source>
</evidence>
<dbReference type="GO" id="GO:0003684">
    <property type="term" value="F:damaged DNA binding"/>
    <property type="evidence" value="ECO:0007669"/>
    <property type="project" value="InterPro"/>
</dbReference>
<evidence type="ECO:0000256" key="1">
    <source>
        <dbReference type="ARBA" id="ARBA00001668"/>
    </source>
</evidence>
<dbReference type="Gene3D" id="1.10.8.50">
    <property type="match status" value="1"/>
</dbReference>
<keyword evidence="9" id="KW-0238">DNA-binding</keyword>
<dbReference type="InterPro" id="IPR010663">
    <property type="entry name" value="Znf_FPG/IleRS"/>
</dbReference>
<dbReference type="Pfam" id="PF06831">
    <property type="entry name" value="H2TH"/>
    <property type="match status" value="1"/>
</dbReference>
<dbReference type="GO" id="GO:0008270">
    <property type="term" value="F:zinc ion binding"/>
    <property type="evidence" value="ECO:0007669"/>
    <property type="project" value="UniProtKB-KW"/>
</dbReference>
<keyword evidence="18" id="KW-1185">Reference proteome</keyword>
<keyword evidence="8" id="KW-0862">Zinc</keyword>
<keyword evidence="10" id="KW-0234">DNA repair</keyword>
<evidence type="ECO:0000256" key="7">
    <source>
        <dbReference type="ARBA" id="ARBA00022801"/>
    </source>
</evidence>
<keyword evidence="4" id="KW-0479">Metal-binding</keyword>
<accession>A0A285X8J6</accession>
<proteinExistence type="inferred from homology"/>
<reference evidence="18" key="1">
    <citation type="submission" date="2017-09" db="EMBL/GenBank/DDBJ databases">
        <authorList>
            <person name="Varghese N."/>
            <person name="Submissions S."/>
        </authorList>
    </citation>
    <scope>NUCLEOTIDE SEQUENCE [LARGE SCALE GENOMIC DNA]</scope>
    <source>
        <strain evidence="18">CGMCC 1.12641</strain>
    </source>
</reference>
<evidence type="ECO:0000256" key="13">
    <source>
        <dbReference type="ARBA" id="ARBA00023295"/>
    </source>
</evidence>
<feature type="domain" description="Formamidopyrimidine-DNA glycosylase catalytic" evidence="16">
    <location>
        <begin position="2"/>
        <end position="113"/>
    </location>
</feature>
<dbReference type="Pfam" id="PF01149">
    <property type="entry name" value="Fapy_DNA_glyco"/>
    <property type="match status" value="1"/>
</dbReference>
<dbReference type="GO" id="GO:0003906">
    <property type="term" value="F:DNA-(apurinic or apyrimidinic site) endonuclease activity"/>
    <property type="evidence" value="ECO:0007669"/>
    <property type="project" value="InterPro"/>
</dbReference>
<evidence type="ECO:0000256" key="3">
    <source>
        <dbReference type="ARBA" id="ARBA00009409"/>
    </source>
</evidence>
<evidence type="ECO:0000256" key="12">
    <source>
        <dbReference type="ARBA" id="ARBA00023268"/>
    </source>
</evidence>
<keyword evidence="11" id="KW-0456">Lyase</keyword>
<dbReference type="GO" id="GO:0016829">
    <property type="term" value="F:lyase activity"/>
    <property type="evidence" value="ECO:0007669"/>
    <property type="project" value="UniProtKB-KW"/>
</dbReference>
<feature type="domain" description="FPG-type" evidence="15">
    <location>
        <begin position="224"/>
        <end position="258"/>
    </location>
</feature>
<evidence type="ECO:0000256" key="5">
    <source>
        <dbReference type="ARBA" id="ARBA00022763"/>
    </source>
</evidence>
<dbReference type="InterPro" id="IPR000214">
    <property type="entry name" value="Znf_DNA_glyclase/AP_lyase"/>
</dbReference>
<comment type="catalytic activity">
    <reaction evidence="1">
        <text>Hydrolysis of DNA containing ring-opened 7-methylguanine residues, releasing 2,6-diamino-4-hydroxy-5-(N-methyl)formamidopyrimidine.</text>
        <dbReference type="EC" id="3.2.2.23"/>
    </reaction>
</comment>
<dbReference type="SUPFAM" id="SSF81624">
    <property type="entry name" value="N-terminal domain of MutM-like DNA repair proteins"/>
    <property type="match status" value="1"/>
</dbReference>
<dbReference type="InterPro" id="IPR012319">
    <property type="entry name" value="FPG_cat"/>
</dbReference>
<evidence type="ECO:0000256" key="4">
    <source>
        <dbReference type="ARBA" id="ARBA00022723"/>
    </source>
</evidence>
<dbReference type="Proteomes" id="UP000219193">
    <property type="component" value="Unassembled WGS sequence"/>
</dbReference>
<keyword evidence="5" id="KW-0227">DNA damage</keyword>
<evidence type="ECO:0000256" key="2">
    <source>
        <dbReference type="ARBA" id="ARBA00001947"/>
    </source>
</evidence>
<keyword evidence="7" id="KW-0378">Hydrolase</keyword>
<dbReference type="InterPro" id="IPR015886">
    <property type="entry name" value="H2TH_FPG"/>
</dbReference>
<dbReference type="GO" id="GO:0006284">
    <property type="term" value="P:base-excision repair"/>
    <property type="evidence" value="ECO:0007669"/>
    <property type="project" value="InterPro"/>
</dbReference>
<evidence type="ECO:0000256" key="14">
    <source>
        <dbReference type="PROSITE-ProRule" id="PRU00391"/>
    </source>
</evidence>
<dbReference type="PANTHER" id="PTHR22993">
    <property type="entry name" value="FORMAMIDOPYRIMIDINE-DNA GLYCOSYLASE"/>
    <property type="match status" value="1"/>
</dbReference>
<evidence type="ECO:0000256" key="11">
    <source>
        <dbReference type="ARBA" id="ARBA00023239"/>
    </source>
</evidence>
<dbReference type="InterPro" id="IPR035937">
    <property type="entry name" value="FPG_N"/>
</dbReference>
<gene>
    <name evidence="17" type="ORF">SAMN06296241_2921</name>
</gene>
<dbReference type="InterPro" id="IPR010979">
    <property type="entry name" value="Ribosomal_uS13-like_H2TH"/>
</dbReference>
<sequence length="261" mass="30012">MPELPEITLFRNYVRETSLKKTIKKIDFPESSLLQAPAEDFKNELIGKKFQAAERLGKYLVITTTGSPSLIFHFGMTGKLEYYSNQDPPKYSKMILYFEDDYRLAFTCRRKLGKIYLTEDLESFKKENELGPDALEISEKEFLNLLEEKTGAIKAVLTDQHVISGIGNVYSDEMLYQCKIHPKTKTSEISASDKKKLYKKMKHVLEMAIDKEGVRKDFPKTWMIQHRKDGADCSKCDGKVKKIKVGGRSTYFCPTCQKEEG</sequence>
<dbReference type="PROSITE" id="PS51066">
    <property type="entry name" value="ZF_FPG_2"/>
    <property type="match status" value="1"/>
</dbReference>
<evidence type="ECO:0000256" key="6">
    <source>
        <dbReference type="ARBA" id="ARBA00022771"/>
    </source>
</evidence>
<evidence type="ECO:0000256" key="10">
    <source>
        <dbReference type="ARBA" id="ARBA00023204"/>
    </source>
</evidence>
<evidence type="ECO:0000259" key="15">
    <source>
        <dbReference type="PROSITE" id="PS51066"/>
    </source>
</evidence>
<dbReference type="SUPFAM" id="SSF46946">
    <property type="entry name" value="S13-like H2TH domain"/>
    <property type="match status" value="1"/>
</dbReference>
<dbReference type="SMART" id="SM00898">
    <property type="entry name" value="Fapy_DNA_glyco"/>
    <property type="match status" value="1"/>
</dbReference>
<name>A0A285X8J6_9FLAO</name>
<keyword evidence="13" id="KW-0326">Glycosidase</keyword>
<dbReference type="Pfam" id="PF06827">
    <property type="entry name" value="zf-FPG_IleRS"/>
    <property type="match status" value="1"/>
</dbReference>
<evidence type="ECO:0000313" key="17">
    <source>
        <dbReference type="EMBL" id="SOC81346.1"/>
    </source>
</evidence>
<evidence type="ECO:0000259" key="16">
    <source>
        <dbReference type="PROSITE" id="PS51068"/>
    </source>
</evidence>
<keyword evidence="6 14" id="KW-0863">Zinc-finger</keyword>
<evidence type="ECO:0000256" key="8">
    <source>
        <dbReference type="ARBA" id="ARBA00022833"/>
    </source>
</evidence>
<dbReference type="Gene3D" id="3.20.190.10">
    <property type="entry name" value="MutM-like, N-terminal"/>
    <property type="match status" value="1"/>
</dbReference>
<protein>
    <submittedName>
        <fullName evidence="17">Formamidopyrimidine-DNA glycosylase</fullName>
    </submittedName>
</protein>
<dbReference type="SUPFAM" id="SSF57716">
    <property type="entry name" value="Glucocorticoid receptor-like (DNA-binding domain)"/>
    <property type="match status" value="1"/>
</dbReference>
<comment type="cofactor">
    <cofactor evidence="2">
        <name>Zn(2+)</name>
        <dbReference type="ChEBI" id="CHEBI:29105"/>
    </cofactor>
</comment>
<organism evidence="17 18">
    <name type="scientific">Salinimicrobium sediminis</name>
    <dbReference type="NCBI Taxonomy" id="1343891"/>
    <lineage>
        <taxon>Bacteria</taxon>
        <taxon>Pseudomonadati</taxon>
        <taxon>Bacteroidota</taxon>
        <taxon>Flavobacteriia</taxon>
        <taxon>Flavobacteriales</taxon>
        <taxon>Flavobacteriaceae</taxon>
        <taxon>Salinimicrobium</taxon>
    </lineage>
</organism>
<dbReference type="GO" id="GO:0008534">
    <property type="term" value="F:oxidized purine nucleobase lesion DNA N-glycosylase activity"/>
    <property type="evidence" value="ECO:0007669"/>
    <property type="project" value="UniProtKB-EC"/>
</dbReference>
<dbReference type="OrthoDB" id="9800855at2"/>
<dbReference type="SMART" id="SM01232">
    <property type="entry name" value="H2TH"/>
    <property type="match status" value="1"/>
</dbReference>
<evidence type="ECO:0000313" key="18">
    <source>
        <dbReference type="Proteomes" id="UP000219193"/>
    </source>
</evidence>
<comment type="similarity">
    <text evidence="3">Belongs to the FPG family.</text>
</comment>
<dbReference type="AlphaFoldDB" id="A0A285X8J6"/>
<dbReference type="PROSITE" id="PS51068">
    <property type="entry name" value="FPG_CAT"/>
    <property type="match status" value="1"/>
</dbReference>
<dbReference type="PANTHER" id="PTHR22993:SF9">
    <property type="entry name" value="FORMAMIDOPYRIMIDINE-DNA GLYCOSYLASE"/>
    <property type="match status" value="1"/>
</dbReference>
<keyword evidence="12" id="KW-0511">Multifunctional enzyme</keyword>
<dbReference type="RefSeq" id="WP_097057106.1">
    <property type="nucleotide sequence ID" value="NZ_OCMF01000004.1"/>
</dbReference>
<dbReference type="EMBL" id="OCMF01000004">
    <property type="protein sequence ID" value="SOC81346.1"/>
    <property type="molecule type" value="Genomic_DNA"/>
</dbReference>